<protein>
    <submittedName>
        <fullName evidence="2">Uncharacterized protein</fullName>
    </submittedName>
</protein>
<evidence type="ECO:0000313" key="2">
    <source>
        <dbReference type="EMBL" id="CAG6678276.1"/>
    </source>
</evidence>
<keyword evidence="1" id="KW-1133">Transmembrane helix</keyword>
<feature type="transmembrane region" description="Helical" evidence="1">
    <location>
        <begin position="26"/>
        <end position="43"/>
    </location>
</feature>
<name>A0A8D8SY33_9HEMI</name>
<feature type="transmembrane region" description="Helical" evidence="1">
    <location>
        <begin position="69"/>
        <end position="88"/>
    </location>
</feature>
<dbReference type="AlphaFoldDB" id="A0A8D8SY33"/>
<keyword evidence="1" id="KW-0812">Transmembrane</keyword>
<organism evidence="2">
    <name type="scientific">Cacopsylla melanoneura</name>
    <dbReference type="NCBI Taxonomy" id="428564"/>
    <lineage>
        <taxon>Eukaryota</taxon>
        <taxon>Metazoa</taxon>
        <taxon>Ecdysozoa</taxon>
        <taxon>Arthropoda</taxon>
        <taxon>Hexapoda</taxon>
        <taxon>Insecta</taxon>
        <taxon>Pterygota</taxon>
        <taxon>Neoptera</taxon>
        <taxon>Paraneoptera</taxon>
        <taxon>Hemiptera</taxon>
        <taxon>Sternorrhyncha</taxon>
        <taxon>Psylloidea</taxon>
        <taxon>Psyllidae</taxon>
        <taxon>Psyllinae</taxon>
        <taxon>Cacopsylla</taxon>
    </lineage>
</organism>
<dbReference type="EMBL" id="HBUF01245443">
    <property type="protein sequence ID" value="CAG6678276.1"/>
    <property type="molecule type" value="Transcribed_RNA"/>
</dbReference>
<accession>A0A8D8SY33</accession>
<reference evidence="2" key="1">
    <citation type="submission" date="2021-05" db="EMBL/GenBank/DDBJ databases">
        <authorList>
            <person name="Alioto T."/>
            <person name="Alioto T."/>
            <person name="Gomez Garrido J."/>
        </authorList>
    </citation>
    <scope>NUCLEOTIDE SEQUENCE</scope>
</reference>
<sequence>MESIMAMRDQLVLNLRVFLSDIMSHWYSWYILITLSVVFVFHLEHNFQVEEQLLRYQERLRTTNLLEEYLFYIILISPIGSWLGMRYYQQAVREPMWFRAALYLSILLQAYLYIIIFTDTAEWVDLQNNHAKSQL</sequence>
<evidence type="ECO:0000256" key="1">
    <source>
        <dbReference type="SAM" id="Phobius"/>
    </source>
</evidence>
<feature type="transmembrane region" description="Helical" evidence="1">
    <location>
        <begin position="100"/>
        <end position="118"/>
    </location>
</feature>
<proteinExistence type="predicted"/>
<keyword evidence="1" id="KW-0472">Membrane</keyword>